<comment type="caution">
    <text evidence="1">The sequence shown here is derived from an EMBL/GenBank/DDBJ whole genome shotgun (WGS) entry which is preliminary data.</text>
</comment>
<protein>
    <submittedName>
        <fullName evidence="1">Uncharacterized protein</fullName>
    </submittedName>
</protein>
<proteinExistence type="predicted"/>
<gene>
    <name evidence="1" type="ORF">LCGC14_1479510</name>
</gene>
<accession>A0A0F9JVV6</accession>
<organism evidence="1">
    <name type="scientific">marine sediment metagenome</name>
    <dbReference type="NCBI Taxonomy" id="412755"/>
    <lineage>
        <taxon>unclassified sequences</taxon>
        <taxon>metagenomes</taxon>
        <taxon>ecological metagenomes</taxon>
    </lineage>
</organism>
<name>A0A0F9JVV6_9ZZZZ</name>
<sequence>MTSEPIDKALERSHFSADWHYQLNCPICGFECTHQVGAVTAFTRPAGEDGETVVQLTGTATRLPVEESHNPSPRRDAVRISFTCENGCTFTMDLLQHKGTTFISFHGEEGDGEGPI</sequence>
<dbReference type="AlphaFoldDB" id="A0A0F9JVV6"/>
<dbReference type="EMBL" id="LAZR01010496">
    <property type="protein sequence ID" value="KKM66601.1"/>
    <property type="molecule type" value="Genomic_DNA"/>
</dbReference>
<evidence type="ECO:0000313" key="1">
    <source>
        <dbReference type="EMBL" id="KKM66601.1"/>
    </source>
</evidence>
<reference evidence="1" key="1">
    <citation type="journal article" date="2015" name="Nature">
        <title>Complex archaea that bridge the gap between prokaryotes and eukaryotes.</title>
        <authorList>
            <person name="Spang A."/>
            <person name="Saw J.H."/>
            <person name="Jorgensen S.L."/>
            <person name="Zaremba-Niedzwiedzka K."/>
            <person name="Martijn J."/>
            <person name="Lind A.E."/>
            <person name="van Eijk R."/>
            <person name="Schleper C."/>
            <person name="Guy L."/>
            <person name="Ettema T.J."/>
        </authorList>
    </citation>
    <scope>NUCLEOTIDE SEQUENCE</scope>
</reference>